<evidence type="ECO:0000313" key="3">
    <source>
        <dbReference type="Proteomes" id="UP000318939"/>
    </source>
</evidence>
<reference evidence="2 3" key="2">
    <citation type="journal article" date="2023" name="MicrobiologyOpen">
        <title>Genomics of the tumorigenes clade of the family Rhizobiaceae and description of Rhizobium rhododendri sp. nov.</title>
        <authorList>
            <person name="Kuzmanovic N."/>
            <person name="diCenzo G.C."/>
            <person name="Bunk B."/>
            <person name="Sproeer C."/>
            <person name="Fruehling A."/>
            <person name="Neumann-Schaal M."/>
            <person name="Overmann J."/>
            <person name="Smalla K."/>
        </authorList>
    </citation>
    <scope>NUCLEOTIDE SEQUENCE [LARGE SCALE GENOMIC DNA]</scope>
    <source>
        <strain evidence="3">rho-6.2</strain>
        <plasmid evidence="2 3">unnamed1</plasmid>
    </source>
</reference>
<protein>
    <recommendedName>
        <fullName evidence="4">Transmembrane protein</fullName>
    </recommendedName>
</protein>
<reference evidence="2 3" key="1">
    <citation type="journal article" date="2019" name="Phytopathology">
        <title>A Novel Group of Rhizobium tumorigenes-Like Agrobacteria Associated with Crown Gall Disease of Rhododendron and Blueberry.</title>
        <authorList>
            <person name="Kuzmanovic N."/>
            <person name="Behrens P."/>
            <person name="Idczak E."/>
            <person name="Wagner S."/>
            <person name="Gotz M."/>
            <person name="Sproer C."/>
            <person name="Bunk B."/>
            <person name="Overmann J."/>
            <person name="Smalla K."/>
        </authorList>
    </citation>
    <scope>NUCLEOTIDE SEQUENCE [LARGE SCALE GENOMIC DNA]</scope>
    <source>
        <strain evidence="3">rho-6.2</strain>
    </source>
</reference>
<geneLocation type="plasmid" evidence="2 3">
    <name>unnamed1</name>
</geneLocation>
<keyword evidence="3" id="KW-1185">Reference proteome</keyword>
<proteinExistence type="predicted"/>
<evidence type="ECO:0000256" key="1">
    <source>
        <dbReference type="SAM" id="Phobius"/>
    </source>
</evidence>
<dbReference type="EMBL" id="CP117268">
    <property type="protein sequence ID" value="WFS25960.1"/>
    <property type="molecule type" value="Genomic_DNA"/>
</dbReference>
<name>A0ABY8ISI8_9HYPH</name>
<organism evidence="2 3">
    <name type="scientific">Rhizobium rhododendri</name>
    <dbReference type="NCBI Taxonomy" id="2506430"/>
    <lineage>
        <taxon>Bacteria</taxon>
        <taxon>Pseudomonadati</taxon>
        <taxon>Pseudomonadota</taxon>
        <taxon>Alphaproteobacteria</taxon>
        <taxon>Hyphomicrobiales</taxon>
        <taxon>Rhizobiaceae</taxon>
        <taxon>Rhizobium/Agrobacterium group</taxon>
        <taxon>Rhizobium</taxon>
    </lineage>
</organism>
<gene>
    <name evidence="2" type="ORF">PR018_20815</name>
</gene>
<evidence type="ECO:0008006" key="4">
    <source>
        <dbReference type="Google" id="ProtNLM"/>
    </source>
</evidence>
<dbReference type="RefSeq" id="WP_142831187.1">
    <property type="nucleotide sequence ID" value="NZ_CP117268.1"/>
</dbReference>
<keyword evidence="1" id="KW-0472">Membrane</keyword>
<feature type="transmembrane region" description="Helical" evidence="1">
    <location>
        <begin position="63"/>
        <end position="91"/>
    </location>
</feature>
<keyword evidence="1" id="KW-0812">Transmembrane</keyword>
<accession>A0ABY8ISI8</accession>
<sequence>MRRYVVVLMVFLTILFMISPFIVTGLASLTANLAGCELNEGETHACVIHGEDYGEALYKMGMFLWMIVFTVPMGALALATLTISVLCRVLFRAIARNKSARGKHISP</sequence>
<evidence type="ECO:0000313" key="2">
    <source>
        <dbReference type="EMBL" id="WFS25960.1"/>
    </source>
</evidence>
<keyword evidence="1" id="KW-1133">Transmembrane helix</keyword>
<keyword evidence="2" id="KW-0614">Plasmid</keyword>
<dbReference type="Proteomes" id="UP000318939">
    <property type="component" value="Plasmid unnamed1"/>
</dbReference>